<dbReference type="AlphaFoldDB" id="A0A0R3VVJ7"/>
<evidence type="ECO:0000259" key="1">
    <source>
        <dbReference type="PROSITE" id="PS50057"/>
    </source>
</evidence>
<dbReference type="OrthoDB" id="6266673at2759"/>
<dbReference type="PROSITE" id="PS50057">
    <property type="entry name" value="FERM_3"/>
    <property type="match status" value="1"/>
</dbReference>
<dbReference type="WBParaSite" id="TASK_0000141201-mRNA-1">
    <property type="protein sequence ID" value="TASK_0000141201-mRNA-1"/>
    <property type="gene ID" value="TASK_0000141201"/>
</dbReference>
<dbReference type="PANTHER" id="PTHR23280:SF21">
    <property type="entry name" value="PROTEIN 4.1 HOMOLOG"/>
    <property type="match status" value="1"/>
</dbReference>
<evidence type="ECO:0000313" key="4">
    <source>
        <dbReference type="WBParaSite" id="TASK_0000141201-mRNA-1"/>
    </source>
</evidence>
<evidence type="ECO:0000313" key="3">
    <source>
        <dbReference type="Proteomes" id="UP000282613"/>
    </source>
</evidence>
<dbReference type="Gene3D" id="1.20.80.10">
    <property type="match status" value="1"/>
</dbReference>
<dbReference type="InterPro" id="IPR014352">
    <property type="entry name" value="FERM/acyl-CoA-bd_prot_sf"/>
</dbReference>
<dbReference type="InterPro" id="IPR035963">
    <property type="entry name" value="FERM_2"/>
</dbReference>
<proteinExistence type="predicted"/>
<dbReference type="EMBL" id="UYRS01000355">
    <property type="protein sequence ID" value="VDK23007.1"/>
    <property type="molecule type" value="Genomic_DNA"/>
</dbReference>
<feature type="domain" description="FERM" evidence="1">
    <location>
        <begin position="1"/>
        <end position="129"/>
    </location>
</feature>
<dbReference type="InterPro" id="IPR019748">
    <property type="entry name" value="FERM_central"/>
</dbReference>
<reference evidence="2 3" key="2">
    <citation type="submission" date="2018-11" db="EMBL/GenBank/DDBJ databases">
        <authorList>
            <consortium name="Pathogen Informatics"/>
        </authorList>
    </citation>
    <scope>NUCLEOTIDE SEQUENCE [LARGE SCALE GENOMIC DNA]</scope>
</reference>
<dbReference type="Proteomes" id="UP000282613">
    <property type="component" value="Unassembled WGS sequence"/>
</dbReference>
<dbReference type="PANTHER" id="PTHR23280">
    <property type="entry name" value="4.1 G PROTEIN"/>
    <property type="match status" value="1"/>
</dbReference>
<dbReference type="CDD" id="cd14473">
    <property type="entry name" value="FERM_B-lobe"/>
    <property type="match status" value="1"/>
</dbReference>
<name>A0A0R3VVJ7_TAEAS</name>
<dbReference type="InterPro" id="IPR000299">
    <property type="entry name" value="FERM_domain"/>
</dbReference>
<organism evidence="4">
    <name type="scientific">Taenia asiatica</name>
    <name type="common">Asian tapeworm</name>
    <dbReference type="NCBI Taxonomy" id="60517"/>
    <lineage>
        <taxon>Eukaryota</taxon>
        <taxon>Metazoa</taxon>
        <taxon>Spiralia</taxon>
        <taxon>Lophotrochozoa</taxon>
        <taxon>Platyhelminthes</taxon>
        <taxon>Cestoda</taxon>
        <taxon>Eucestoda</taxon>
        <taxon>Cyclophyllidea</taxon>
        <taxon>Taeniidae</taxon>
        <taxon>Taenia</taxon>
    </lineage>
</organism>
<dbReference type="SUPFAM" id="SSF47031">
    <property type="entry name" value="Second domain of FERM"/>
    <property type="match status" value="1"/>
</dbReference>
<dbReference type="GO" id="GO:0005856">
    <property type="term" value="C:cytoskeleton"/>
    <property type="evidence" value="ECO:0007669"/>
    <property type="project" value="TreeGrafter"/>
</dbReference>
<dbReference type="GO" id="GO:0031032">
    <property type="term" value="P:actomyosin structure organization"/>
    <property type="evidence" value="ECO:0007669"/>
    <property type="project" value="TreeGrafter"/>
</dbReference>
<reference evidence="4" key="1">
    <citation type="submission" date="2017-02" db="UniProtKB">
        <authorList>
            <consortium name="WormBaseParasite"/>
        </authorList>
    </citation>
    <scope>IDENTIFICATION</scope>
</reference>
<dbReference type="STRING" id="60517.A0A0R3VVJ7"/>
<sequence length="129" mass="14879">MNPAKSVRSQLKHTKPLTVSFRIKHYPPDPFSDFKLDKSKYLLFHQLHRDFLNGRLIAPHEDLIRLAAFFIQVALGDASEMIECVFNPQFSSASSSTDSSTYLSNYRALHNTSSKKNELEILEEHRKLE</sequence>
<accession>A0A0R3VVJ7</accession>
<dbReference type="Pfam" id="PF00373">
    <property type="entry name" value="FERM_M"/>
    <property type="match status" value="1"/>
</dbReference>
<protein>
    <submittedName>
        <fullName evidence="4">FERM domain-containing protein</fullName>
    </submittedName>
</protein>
<keyword evidence="3" id="KW-1185">Reference proteome</keyword>
<gene>
    <name evidence="2" type="ORF">TASK_LOCUS1413</name>
</gene>
<evidence type="ECO:0000313" key="2">
    <source>
        <dbReference type="EMBL" id="VDK23007.1"/>
    </source>
</evidence>